<evidence type="ECO:0000259" key="1">
    <source>
        <dbReference type="Pfam" id="PF08400"/>
    </source>
</evidence>
<dbReference type="KEGG" id="ypo:BZ17_663"/>
<feature type="domain" description="Lambda-like tail fibre protein N-terminal" evidence="1">
    <location>
        <begin position="1"/>
        <end position="134"/>
    </location>
</feature>
<evidence type="ECO:0000313" key="3">
    <source>
        <dbReference type="Proteomes" id="UP000001011"/>
    </source>
</evidence>
<organism evidence="2 3">
    <name type="scientific">Yersinia pseudotuberculosis serotype I (strain IP32953)</name>
    <dbReference type="NCBI Taxonomy" id="273123"/>
    <lineage>
        <taxon>Bacteria</taxon>
        <taxon>Pseudomonadati</taxon>
        <taxon>Pseudomonadota</taxon>
        <taxon>Gammaproteobacteria</taxon>
        <taxon>Enterobacterales</taxon>
        <taxon>Yersiniaceae</taxon>
        <taxon>Yersinia</taxon>
    </lineage>
</organism>
<dbReference type="InterPro" id="IPR013609">
    <property type="entry name" value="Stf-like_N"/>
</dbReference>
<dbReference type="InterPro" id="IPR008969">
    <property type="entry name" value="CarboxyPept-like_regulatory"/>
</dbReference>
<dbReference type="SUPFAM" id="SSF88874">
    <property type="entry name" value="Receptor-binding domain of short tail fibre protein gp12"/>
    <property type="match status" value="1"/>
</dbReference>
<dbReference type="EMBL" id="BX936398">
    <property type="protein sequence ID" value="CAH21058.1"/>
    <property type="molecule type" value="Genomic_DNA"/>
</dbReference>
<dbReference type="Pfam" id="PF08400">
    <property type="entry name" value="phage_tail_N"/>
    <property type="match status" value="1"/>
</dbReference>
<accession>Q66BF2</accession>
<proteinExistence type="predicted"/>
<dbReference type="AlphaFoldDB" id="Q66BF2"/>
<dbReference type="KEGG" id="yps:YPTB1819"/>
<sequence>MSVTVSGIMINPVGEPVVNAQITLTAVTNSLTVLNAFSATVRTDGVGTYRIQLEEGSYSITVAANGRSFVYGAVTLDNTTGPSTLNQLLKQQIMESELTPDVILYFRQIQQQVANDLATIKVLEISATDAAESAGHSRDEAMLYAKDLSEALATAKGYRDQAGISADASALSQQEAAISETSAKASADSALLSEQNALSYRDSAQSAAATAADDASTLAAERTAEKIKLQVKTDADRAEAARIASEQIKSSVDDTAQTVAQQHGETTQAAIAARDSEVKATTAANSAVQSEALAAISAETARQNAGISTVDKNAAKGFRDEAEGFAQQAHASAESVGDVMPKTGGAFTGPVELAGDATEPLEPVTFQQFERTGGEFLLSVKWHMSRNYIPAGWAPADGQLLSRNLFPFALAEILSAKYPIVADDSWLFYKDQRSSFSVGDGSTTFRIPDLNGKSHDSMGRVFLGGDGKNSLGEMGRIQGDASRRITGTFGGIGGQLNVSYGLVIGETAGAFTRTGVATGRPVPSNIGEPALGELGVSFDSALVNPTAIENRPINATGCYIIKLAGSALNEGQINALELATQITQLASRTTTLEADAFTANKIANTPWIPLTLQNGWLPLQGYHNAIYRKINGVVYVEGVITAGAWGESVVIANLPAGYRPSADQVSVMPISGSTQGGITAQSRIALWTDGALRIYGVTGNGDIGIKSHWVI</sequence>
<reference evidence="2 3" key="1">
    <citation type="journal article" date="2004" name="Proc. Natl. Acad. Sci. U.S.A.">
        <title>Insights into the evolution of Yersinia pestis through whole-genome comparison with Yersinia pseudotuberculosis.</title>
        <authorList>
            <person name="Chain P.S.G."/>
            <person name="Carniel E."/>
            <person name="Larimer F.W."/>
            <person name="Lamerdin J."/>
            <person name="Stoutland P.O."/>
            <person name="Regala W.M."/>
            <person name="Georgescu A.M."/>
            <person name="Vergez L.M."/>
            <person name="Land M.L."/>
            <person name="Motin V.L."/>
            <person name="Brubaker R.R."/>
            <person name="Fowler J."/>
            <person name="Hinnebusch J."/>
            <person name="Marceau M."/>
            <person name="Medigue C."/>
            <person name="Simonet M."/>
            <person name="Chenal-Francisque V."/>
            <person name="Souza B."/>
            <person name="Dacheux D."/>
            <person name="Elliott J.M."/>
            <person name="Derbise A."/>
            <person name="Hauser L.J."/>
            <person name="Garcia E."/>
        </authorList>
    </citation>
    <scope>NUCLEOTIDE SEQUENCE [LARGE SCALE GENOMIC DNA]</scope>
    <source>
        <strain evidence="3">IP32953</strain>
    </source>
</reference>
<dbReference type="Gene3D" id="2.60.40.1120">
    <property type="entry name" value="Carboxypeptidase-like, regulatory domain"/>
    <property type="match status" value="1"/>
</dbReference>
<dbReference type="PATRIC" id="fig|273123.14.peg.710"/>
<gene>
    <name evidence="2" type="ordered locus">YPTB1819</name>
</gene>
<name>Q66BF2_YERPS</name>
<dbReference type="Proteomes" id="UP000001011">
    <property type="component" value="Chromosome"/>
</dbReference>
<protein>
    <submittedName>
        <fullName evidence="2">Hypothetical phage protein</fullName>
    </submittedName>
</protein>
<dbReference type="SUPFAM" id="SSF49464">
    <property type="entry name" value="Carboxypeptidase regulatory domain-like"/>
    <property type="match status" value="1"/>
</dbReference>
<evidence type="ECO:0000313" key="2">
    <source>
        <dbReference type="EMBL" id="CAH21058.1"/>
    </source>
</evidence>